<evidence type="ECO:0000256" key="4">
    <source>
        <dbReference type="RuleBase" id="RU361154"/>
    </source>
</evidence>
<dbReference type="Pfam" id="PF02836">
    <property type="entry name" value="Glyco_hydro_2_C"/>
    <property type="match status" value="1"/>
</dbReference>
<dbReference type="Pfam" id="PF16355">
    <property type="entry name" value="DUF4982"/>
    <property type="match status" value="1"/>
</dbReference>
<gene>
    <name evidence="7" type="ORF">BIV24_18035</name>
</gene>
<dbReference type="InterPro" id="IPR008979">
    <property type="entry name" value="Galactose-bd-like_sf"/>
</dbReference>
<dbReference type="InterPro" id="IPR032311">
    <property type="entry name" value="DUF4982"/>
</dbReference>
<dbReference type="InterPro" id="IPR006104">
    <property type="entry name" value="Glyco_hydro_2_N"/>
</dbReference>
<name>A0A1S2P9Z3_9ACTN</name>
<comment type="similarity">
    <text evidence="1 4">Belongs to the glycosyl hydrolase 2 family.</text>
</comment>
<dbReference type="Proteomes" id="UP000179935">
    <property type="component" value="Unassembled WGS sequence"/>
</dbReference>
<dbReference type="InterPro" id="IPR017853">
    <property type="entry name" value="GH"/>
</dbReference>
<dbReference type="Gene3D" id="3.20.20.80">
    <property type="entry name" value="Glycosidases"/>
    <property type="match status" value="1"/>
</dbReference>
<dbReference type="PRINTS" id="PR00132">
    <property type="entry name" value="GLHYDRLASE2"/>
</dbReference>
<evidence type="ECO:0000256" key="5">
    <source>
        <dbReference type="SAM" id="MobiDB-lite"/>
    </source>
</evidence>
<keyword evidence="3 4" id="KW-0326">Glycosidase</keyword>
<dbReference type="InterPro" id="IPR023230">
    <property type="entry name" value="Glyco_hydro_2_CS"/>
</dbReference>
<dbReference type="Gene3D" id="2.60.120.260">
    <property type="entry name" value="Galactose-binding domain-like"/>
    <property type="match status" value="3"/>
</dbReference>
<keyword evidence="2 4" id="KW-0378">Hydrolase</keyword>
<dbReference type="Gene3D" id="2.60.40.10">
    <property type="entry name" value="Immunoglobulins"/>
    <property type="match status" value="3"/>
</dbReference>
<dbReference type="Pfam" id="PF00703">
    <property type="entry name" value="Glyco_hydro_2"/>
    <property type="match status" value="1"/>
</dbReference>
<dbReference type="InterPro" id="IPR051913">
    <property type="entry name" value="GH2_Domain-Containing"/>
</dbReference>
<comment type="caution">
    <text evidence="7">The sequence shown here is derived from an EMBL/GenBank/DDBJ whole genome shotgun (WGS) entry which is preliminary data.</text>
</comment>
<dbReference type="InterPro" id="IPR006101">
    <property type="entry name" value="Glyco_hydro_2"/>
</dbReference>
<dbReference type="InterPro" id="IPR013783">
    <property type="entry name" value="Ig-like_fold"/>
</dbReference>
<dbReference type="Pfam" id="PF18565">
    <property type="entry name" value="Glyco_hydro2_C5"/>
    <property type="match status" value="1"/>
</dbReference>
<protein>
    <recommendedName>
        <fullName evidence="6">F5/8 type C domain-containing protein</fullName>
    </recommendedName>
</protein>
<dbReference type="SUPFAM" id="SSF51445">
    <property type="entry name" value="(Trans)glycosidases"/>
    <property type="match status" value="1"/>
</dbReference>
<evidence type="ECO:0000313" key="7">
    <source>
        <dbReference type="EMBL" id="OIJ90446.1"/>
    </source>
</evidence>
<dbReference type="GO" id="GO:0005975">
    <property type="term" value="P:carbohydrate metabolic process"/>
    <property type="evidence" value="ECO:0007669"/>
    <property type="project" value="InterPro"/>
</dbReference>
<dbReference type="AlphaFoldDB" id="A0A1S2P9Z3"/>
<dbReference type="InterPro" id="IPR006103">
    <property type="entry name" value="Glyco_hydro_2_cat"/>
</dbReference>
<feature type="domain" description="F5/8 type C" evidence="6">
    <location>
        <begin position="1010"/>
        <end position="1151"/>
    </location>
</feature>
<dbReference type="PROSITE" id="PS00719">
    <property type="entry name" value="GLYCOSYL_HYDROL_F2_1"/>
    <property type="match status" value="1"/>
</dbReference>
<evidence type="ECO:0000256" key="3">
    <source>
        <dbReference type="ARBA" id="ARBA00023295"/>
    </source>
</evidence>
<evidence type="ECO:0000256" key="2">
    <source>
        <dbReference type="ARBA" id="ARBA00022801"/>
    </source>
</evidence>
<reference evidence="7 8" key="1">
    <citation type="submission" date="2016-10" db="EMBL/GenBank/DDBJ databases">
        <title>Genome sequence of Streptomyces sp. MUSC 93.</title>
        <authorList>
            <person name="Lee L.-H."/>
            <person name="Ser H.-L."/>
            <person name="Law J.W.-F."/>
        </authorList>
    </citation>
    <scope>NUCLEOTIDE SEQUENCE [LARGE SCALE GENOMIC DNA]</scope>
    <source>
        <strain evidence="7 8">MUSC 93</strain>
    </source>
</reference>
<accession>A0A1S2P9Z3</accession>
<dbReference type="InterPro" id="IPR006102">
    <property type="entry name" value="Ig-like_GH2"/>
</dbReference>
<dbReference type="InterPro" id="IPR040605">
    <property type="entry name" value="Glyco_hydro2_dom5"/>
</dbReference>
<organism evidence="7 8">
    <name type="scientific">Streptomyces colonosanans</name>
    <dbReference type="NCBI Taxonomy" id="1428652"/>
    <lineage>
        <taxon>Bacteria</taxon>
        <taxon>Bacillati</taxon>
        <taxon>Actinomycetota</taxon>
        <taxon>Actinomycetes</taxon>
        <taxon>Kitasatosporales</taxon>
        <taxon>Streptomycetaceae</taxon>
        <taxon>Streptomyces</taxon>
    </lineage>
</organism>
<evidence type="ECO:0000256" key="1">
    <source>
        <dbReference type="ARBA" id="ARBA00007401"/>
    </source>
</evidence>
<dbReference type="SUPFAM" id="SSF49303">
    <property type="entry name" value="beta-Galactosidase/glucuronidase domain"/>
    <property type="match status" value="1"/>
</dbReference>
<dbReference type="PANTHER" id="PTHR42732">
    <property type="entry name" value="BETA-GALACTOSIDASE"/>
    <property type="match status" value="1"/>
</dbReference>
<dbReference type="Pfam" id="PF00754">
    <property type="entry name" value="F5_F8_type_C"/>
    <property type="match status" value="2"/>
</dbReference>
<evidence type="ECO:0000259" key="6">
    <source>
        <dbReference type="PROSITE" id="PS50022"/>
    </source>
</evidence>
<dbReference type="InterPro" id="IPR000421">
    <property type="entry name" value="FA58C"/>
</dbReference>
<dbReference type="GO" id="GO:0004553">
    <property type="term" value="F:hydrolase activity, hydrolyzing O-glycosyl compounds"/>
    <property type="evidence" value="ECO:0007669"/>
    <property type="project" value="InterPro"/>
</dbReference>
<dbReference type="STRING" id="1428652.BIV24_18035"/>
<keyword evidence="8" id="KW-1185">Reference proteome</keyword>
<dbReference type="SUPFAM" id="SSF49785">
    <property type="entry name" value="Galactose-binding domain-like"/>
    <property type="match status" value="3"/>
</dbReference>
<dbReference type="PANTHER" id="PTHR42732:SF1">
    <property type="entry name" value="BETA-MANNOSIDASE"/>
    <property type="match status" value="1"/>
</dbReference>
<dbReference type="InterPro" id="IPR036156">
    <property type="entry name" value="Beta-gal/glucu_dom_sf"/>
</dbReference>
<feature type="region of interest" description="Disordered" evidence="5">
    <location>
        <begin position="1002"/>
        <end position="1022"/>
    </location>
</feature>
<evidence type="ECO:0000313" key="8">
    <source>
        <dbReference type="Proteomes" id="UP000179935"/>
    </source>
</evidence>
<dbReference type="EMBL" id="MLYP01000045">
    <property type="protein sequence ID" value="OIJ90446.1"/>
    <property type="molecule type" value="Genomic_DNA"/>
</dbReference>
<dbReference type="RefSeq" id="WP_071367358.1">
    <property type="nucleotide sequence ID" value="NZ_MLYP01000045.1"/>
</dbReference>
<dbReference type="Pfam" id="PF02837">
    <property type="entry name" value="Glyco_hydro_2_N"/>
    <property type="match status" value="1"/>
</dbReference>
<feature type="domain" description="F5/8 type C" evidence="6">
    <location>
        <begin position="866"/>
        <end position="1002"/>
    </location>
</feature>
<sequence>MLVPGGLASAASRGEASAATGRRTLNLDTDWAFWRDDALGAQELSFDDSEWAGVSIPHTMRLERKEPIAYNVFAGIGWYRRYFRVDPADADRRVTVRFDGVQTNCEIYLNGEMLVEHHGGYLGFSVDVTDKLHWDRDNLLAVRVSNLDDLQTPPGKPREQLGFLTYGGIYRDVTVQLTGRIYIPDPLEADRVASGGVFVTYPQADAAQAVVQVKTSVVNATDSSAVTRLQSTIYDPHGKIVARESRTARIARGADHDFQQSLTVIRPDLWHPDSPHLYKLVSEVFHKDQLMDTCTTRIGIRRIEYRADGFYINGERIYLRGANIHQNYAYIGDAAPASMKWREALRLKMGGFNAVRAAHYPHDPAFLDAADELGLLVVACAPGWQFWSDDQTFVDRTYRDAAQMIRRDRNRPSMILWETSLNETHYPEWWSKKVTALAHAEMPNDQMFTAADYGLWGKEYYDVNYKVVNPDGSDPDLAKPFFTREWGDWESPCQVGRENGESALVRQVVTRQRYLNGPGYWDWGGLDANPRIGGYFLWVFEDYGTNSPYQKSGVVDIDRYPKYCYYWLKGMQPPTNPNHGGPMVFIASSYTAASSRDIMVFSNTDHVKLYQNGILVGEKSREQNADTAKHVAAKGGNPYYMFPLASFVAGELRAEGYIDGKLATTQVVKTPGAPHHIQIDIDDAGVRSALRDLLAYCLGDASPAGVKAAEALADHVQPTTVESLIKKVGAKRGSPLPAAVADMLRRYARALTRIQPVADGSDLIPVFIKVVDANGTVVPTSTAEIKLAVTGHGSLVGHDIPRIAVQTQKARAGIGYALLAVDTNPGDITITATADGLESDSYTVVTSPYSGRYVPDGQHPEWKDISTLEPQGALNLALNQPTTASSFQEGNNPGNAVDDDLDSKWVASGNIPAWWQVDLGQPSDIAEFQIVWETDQATYTYAILTSDDETNWTKVVNEESNTTKRGTVNHKVSTKARYVRVNVLSGGGWWWPSIRELRVVPPGGTGGGQPNDPGPKIPRGQIGEVSASSYASGFEPAKAFDDDITFGTGWVAASATLPQTLTVRLSAAHNLVGARIHWGKDSSWYTYNLQVSADGNSWTTVIPGLTRGGQYTLPETFTAAGARYLRINITDVVGGGGQTVAGIAEVILYGSPS</sequence>
<proteinExistence type="inferred from homology"/>
<dbReference type="PROSITE" id="PS50022">
    <property type="entry name" value="FA58C_3"/>
    <property type="match status" value="2"/>
</dbReference>